<feature type="coiled-coil region" evidence="1">
    <location>
        <begin position="24"/>
        <end position="51"/>
    </location>
</feature>
<evidence type="ECO:0000256" key="1">
    <source>
        <dbReference type="SAM" id="Coils"/>
    </source>
</evidence>
<gene>
    <name evidence="2" type="ORF">IW15_10045</name>
</gene>
<name>A0A086A8T3_9FLAO</name>
<evidence type="ECO:0000313" key="2">
    <source>
        <dbReference type="EMBL" id="KFF13097.1"/>
    </source>
</evidence>
<protein>
    <recommendedName>
        <fullName evidence="4">DUF3164 family protein</fullName>
    </recommendedName>
</protein>
<dbReference type="Proteomes" id="UP000028705">
    <property type="component" value="Unassembled WGS sequence"/>
</dbReference>
<organism evidence="2 3">
    <name type="scientific">Chryseobacterium soli</name>
    <dbReference type="NCBI Taxonomy" id="445961"/>
    <lineage>
        <taxon>Bacteria</taxon>
        <taxon>Pseudomonadati</taxon>
        <taxon>Bacteroidota</taxon>
        <taxon>Flavobacteriia</taxon>
        <taxon>Flavobacteriales</taxon>
        <taxon>Weeksellaceae</taxon>
        <taxon>Chryseobacterium group</taxon>
        <taxon>Chryseobacterium</taxon>
    </lineage>
</organism>
<sequence length="219" mass="25789">MNIDDLLGKPINELTVGEIEAVSNHKKKLEAAQLERERRAYEAERDTDMGELIALAMEIENKSNLLKQLTHDKMEKHQEKLNEYGKIRSNSKGGFSLMHSDKTIRIKRRRDTQPTWDERSTKALELIHSFLYDTVKKRDKDLFEMLIGFLVKNKKGDLDYASVMNLLSHEARFEDSRWKEGLRLLKQSYSNFLKGYQYDFEKQNPEGRFERIELNFSAL</sequence>
<dbReference type="Pfam" id="PF11363">
    <property type="entry name" value="DUF3164"/>
    <property type="match status" value="1"/>
</dbReference>
<reference evidence="2 3" key="1">
    <citation type="submission" date="2014-07" db="EMBL/GenBank/DDBJ databases">
        <title>Genome of Chryseobacterium soli DSM 19298.</title>
        <authorList>
            <person name="Stropko S.J."/>
            <person name="Pipes S.E."/>
            <person name="Newman J."/>
        </authorList>
    </citation>
    <scope>NUCLEOTIDE SEQUENCE [LARGE SCALE GENOMIC DNA]</scope>
    <source>
        <strain evidence="2 3">DSM 19298</strain>
    </source>
</reference>
<comment type="caution">
    <text evidence="2">The sequence shown here is derived from an EMBL/GenBank/DDBJ whole genome shotgun (WGS) entry which is preliminary data.</text>
</comment>
<proteinExistence type="predicted"/>
<dbReference type="AlphaFoldDB" id="A0A086A8T3"/>
<keyword evidence="1" id="KW-0175">Coiled coil</keyword>
<dbReference type="eggNOG" id="ENOG5031D25">
    <property type="taxonomic scope" value="Bacteria"/>
</dbReference>
<dbReference type="OrthoDB" id="670235at2"/>
<keyword evidence="3" id="KW-1185">Reference proteome</keyword>
<accession>A0A086A8T3</accession>
<evidence type="ECO:0000313" key="3">
    <source>
        <dbReference type="Proteomes" id="UP000028705"/>
    </source>
</evidence>
<dbReference type="EMBL" id="JPRH01000003">
    <property type="protein sequence ID" value="KFF13097.1"/>
    <property type="molecule type" value="Genomic_DNA"/>
</dbReference>
<evidence type="ECO:0008006" key="4">
    <source>
        <dbReference type="Google" id="ProtNLM"/>
    </source>
</evidence>
<dbReference type="InterPro" id="IPR021505">
    <property type="entry name" value="Phage_B3_Orf6"/>
</dbReference>
<dbReference type="RefSeq" id="WP_034710861.1">
    <property type="nucleotide sequence ID" value="NZ_JPRH01000003.1"/>
</dbReference>
<dbReference type="STRING" id="445961.IW15_10045"/>